<sequence length="580" mass="66332">MEFDLKDEHPGYYPEPQDRWRYFAAPYALNAFKNGEATLCGRCTDLRLTDRLKRRECYSDDPFIAVREQWEDNIFEITIDKTIMDSSCSLCNIFASLTTHKPKQQFLNVFVPTGSNGYFNMHLEETVSNQMRIQCHQQGDTAQNLLDFVGWPKDPKVIDWARVKEYISFCDKHHGDKCFLPRRLPVKGLQLYNCATGKLEDAPRTQTKAAKALGYTYIWVDQVCIDQDNSAQKMEQILQMDLIYQNADLTIIAASSDSAAHGIHGVSSLSRPRQKFAKFGDHVILQLAFALGSIPAIRRRRFKWNTRAWTFQEEILSRRLLYLADDMAYFVCCVIDSPFIALEGLPRPEVEKNAREAWLKQRPKIWKSIHSPMSLQVRIEHFSDLIGEYTGRQISYTDDILNGFTGILQAFHRMQPELSHLWGAPIIEFPGVTGDANQQNSLSTQAAAVVPCGLLPGLKWVAPNPGGKRRDNFPSWSWTGWEMKAVYDWQGGERDVIDDGISVGVELINGDVLPWSKFHQMSYLRDDTKNKSRFIHLNIWTTKVKVSSDTPFSQASQNNTFKAVLETTGERNTYHPGLQP</sequence>
<evidence type="ECO:0000313" key="3">
    <source>
        <dbReference type="Proteomes" id="UP001338125"/>
    </source>
</evidence>
<dbReference type="PANTHER" id="PTHR33112">
    <property type="entry name" value="DOMAIN PROTEIN, PUTATIVE-RELATED"/>
    <property type="match status" value="1"/>
</dbReference>
<evidence type="ECO:0000313" key="2">
    <source>
        <dbReference type="EMBL" id="KAK5993978.1"/>
    </source>
</evidence>
<dbReference type="Proteomes" id="UP001338125">
    <property type="component" value="Unassembled WGS sequence"/>
</dbReference>
<evidence type="ECO:0000259" key="1">
    <source>
        <dbReference type="Pfam" id="PF06985"/>
    </source>
</evidence>
<proteinExistence type="predicted"/>
<protein>
    <recommendedName>
        <fullName evidence="1">Heterokaryon incompatibility domain-containing protein</fullName>
    </recommendedName>
</protein>
<feature type="domain" description="Heterokaryon incompatibility" evidence="1">
    <location>
        <begin position="206"/>
        <end position="313"/>
    </location>
</feature>
<reference evidence="2 3" key="1">
    <citation type="submission" date="2024-01" db="EMBL/GenBank/DDBJ databases">
        <title>Complete genome of Cladobotryum mycophilum ATHUM6906.</title>
        <authorList>
            <person name="Christinaki A.C."/>
            <person name="Myridakis A.I."/>
            <person name="Kouvelis V.N."/>
        </authorList>
    </citation>
    <scope>NUCLEOTIDE SEQUENCE [LARGE SCALE GENOMIC DNA]</scope>
    <source>
        <strain evidence="2 3">ATHUM6906</strain>
    </source>
</reference>
<dbReference type="EMBL" id="JAVFKD010000012">
    <property type="protein sequence ID" value="KAK5993978.1"/>
    <property type="molecule type" value="Genomic_DNA"/>
</dbReference>
<comment type="caution">
    <text evidence="2">The sequence shown here is derived from an EMBL/GenBank/DDBJ whole genome shotgun (WGS) entry which is preliminary data.</text>
</comment>
<keyword evidence="3" id="KW-1185">Reference proteome</keyword>
<dbReference type="Pfam" id="PF06985">
    <property type="entry name" value="HET"/>
    <property type="match status" value="1"/>
</dbReference>
<accession>A0ABR0SPG0</accession>
<dbReference type="PANTHER" id="PTHR33112:SF1">
    <property type="entry name" value="HETEROKARYON INCOMPATIBILITY DOMAIN-CONTAINING PROTEIN"/>
    <property type="match status" value="1"/>
</dbReference>
<name>A0ABR0SPG0_9HYPO</name>
<organism evidence="2 3">
    <name type="scientific">Cladobotryum mycophilum</name>
    <dbReference type="NCBI Taxonomy" id="491253"/>
    <lineage>
        <taxon>Eukaryota</taxon>
        <taxon>Fungi</taxon>
        <taxon>Dikarya</taxon>
        <taxon>Ascomycota</taxon>
        <taxon>Pezizomycotina</taxon>
        <taxon>Sordariomycetes</taxon>
        <taxon>Hypocreomycetidae</taxon>
        <taxon>Hypocreales</taxon>
        <taxon>Hypocreaceae</taxon>
        <taxon>Cladobotryum</taxon>
    </lineage>
</organism>
<dbReference type="InterPro" id="IPR010730">
    <property type="entry name" value="HET"/>
</dbReference>
<gene>
    <name evidence="2" type="ORF">PT974_07416</name>
</gene>